<dbReference type="InterPro" id="IPR027417">
    <property type="entry name" value="P-loop_NTPase"/>
</dbReference>
<dbReference type="GeneID" id="20227154"/>
<dbReference type="KEGG" id="aaf:AURANDRAFT_68977"/>
<dbReference type="AlphaFoldDB" id="F0YRC4"/>
<dbReference type="SUPFAM" id="SSF52540">
    <property type="entry name" value="P-loop containing nucleoside triphosphate hydrolases"/>
    <property type="match status" value="1"/>
</dbReference>
<protein>
    <submittedName>
        <fullName evidence="1">Uncharacterized protein</fullName>
    </submittedName>
</protein>
<reference evidence="1 2" key="1">
    <citation type="journal article" date="2011" name="Proc. Natl. Acad. Sci. U.S.A.">
        <title>Niche of harmful alga Aureococcus anophagefferens revealed through ecogenomics.</title>
        <authorList>
            <person name="Gobler C.J."/>
            <person name="Berry D.L."/>
            <person name="Dyhrman S.T."/>
            <person name="Wilhelm S.W."/>
            <person name="Salamov A."/>
            <person name="Lobanov A.V."/>
            <person name="Zhang Y."/>
            <person name="Collier J.L."/>
            <person name="Wurch L.L."/>
            <person name="Kustka A.B."/>
            <person name="Dill B.D."/>
            <person name="Shah M."/>
            <person name="VerBerkmoes N.C."/>
            <person name="Kuo A."/>
            <person name="Terry A."/>
            <person name="Pangilinan J."/>
            <person name="Lindquist E.A."/>
            <person name="Lucas S."/>
            <person name="Paulsen I.T."/>
            <person name="Hattenrath-Lehmann T.K."/>
            <person name="Talmage S.C."/>
            <person name="Walker E.A."/>
            <person name="Koch F."/>
            <person name="Burson A.M."/>
            <person name="Marcoval M.A."/>
            <person name="Tang Y.Z."/>
            <person name="Lecleir G.R."/>
            <person name="Coyne K.J."/>
            <person name="Berg G.M."/>
            <person name="Bertrand E.M."/>
            <person name="Saito M.A."/>
            <person name="Gladyshev V.N."/>
            <person name="Grigoriev I.V."/>
        </authorList>
    </citation>
    <scope>NUCLEOTIDE SEQUENCE [LARGE SCALE GENOMIC DNA]</scope>
    <source>
        <strain evidence="2">CCMP 1984</strain>
    </source>
</reference>
<dbReference type="InParanoid" id="F0YRC4"/>
<sequence length="112" mass="12305">MADDAPAALADVVIDAVGPDAATHALEERVWVPCKRDVWRLATALVRPGEELEIEVAGLDGNPQRFRRKDVRDFDPSHLVPVDDLMRVNNLSEAPLLDALARRHAADAIYTA</sequence>
<dbReference type="Proteomes" id="UP000002729">
    <property type="component" value="Unassembled WGS sequence"/>
</dbReference>
<dbReference type="OMA" id="WVPCKRD"/>
<dbReference type="RefSeq" id="XP_009042965.1">
    <property type="nucleotide sequence ID" value="XM_009044717.1"/>
</dbReference>
<gene>
    <name evidence="1" type="ORF">AURANDRAFT_68977</name>
</gene>
<proteinExistence type="predicted"/>
<keyword evidence="2" id="KW-1185">Reference proteome</keyword>
<name>F0YRC4_AURAN</name>
<feature type="non-terminal residue" evidence="1">
    <location>
        <position position="112"/>
    </location>
</feature>
<evidence type="ECO:0000313" key="1">
    <source>
        <dbReference type="EMBL" id="EGB02335.1"/>
    </source>
</evidence>
<organism evidence="2">
    <name type="scientific">Aureococcus anophagefferens</name>
    <name type="common">Harmful bloom alga</name>
    <dbReference type="NCBI Taxonomy" id="44056"/>
    <lineage>
        <taxon>Eukaryota</taxon>
        <taxon>Sar</taxon>
        <taxon>Stramenopiles</taxon>
        <taxon>Ochrophyta</taxon>
        <taxon>Pelagophyceae</taxon>
        <taxon>Pelagomonadales</taxon>
        <taxon>Pelagomonadaceae</taxon>
        <taxon>Aureococcus</taxon>
    </lineage>
</organism>
<evidence type="ECO:0000313" key="2">
    <source>
        <dbReference type="Proteomes" id="UP000002729"/>
    </source>
</evidence>
<dbReference type="InterPro" id="IPR036961">
    <property type="entry name" value="Kinesin_motor_dom_sf"/>
</dbReference>
<dbReference type="EMBL" id="GL833610">
    <property type="protein sequence ID" value="EGB02335.1"/>
    <property type="molecule type" value="Genomic_DNA"/>
</dbReference>
<accession>F0YRC4</accession>
<dbReference type="Gene3D" id="3.40.850.10">
    <property type="entry name" value="Kinesin motor domain"/>
    <property type="match status" value="1"/>
</dbReference>